<sequence length="326" mass="38401">MSLFSEVYGKYYRLISEILNEAQDKTVSVEYIYDLIRDQGFGDTLLTLAPRIINDDEDSYNLLSKNKEGYQSILDKEPSVLLTTLELRWIKTLLMDKRIQLFLDEEELNVLKEQLADVEELFDQDTIIYIGQAKDGDPYDDIDYINNFRKLLYAVNNKKCLNITYLNSEGVRRSASYAGYRIEYSAKDDKFRLNSVLINRGKIVYHSKINVARIIRAEIIEPARYPSSISEYIYNHKMPEPIEIILNNERNGFERVFVHLSNYERNSEYDEETNTCRVKIYYYDFDESELLIQLLSYGPILKVVGPEGFKQKVVDRINRQKRLFNE</sequence>
<gene>
    <name evidence="1" type="ORF">AN2V17_29140</name>
</gene>
<keyword evidence="2" id="KW-1185">Reference proteome</keyword>
<dbReference type="EMBL" id="BTPU01000050">
    <property type="protein sequence ID" value="GMQ63680.1"/>
    <property type="molecule type" value="Genomic_DNA"/>
</dbReference>
<dbReference type="Proteomes" id="UP001374599">
    <property type="component" value="Unassembled WGS sequence"/>
</dbReference>
<evidence type="ECO:0000313" key="1">
    <source>
        <dbReference type="EMBL" id="GMQ63680.1"/>
    </source>
</evidence>
<reference evidence="1" key="1">
    <citation type="submission" date="2023-09" db="EMBL/GenBank/DDBJ databases">
        <title>Vallitalea sediminicola and Vallitalea maricola sp. nov., anaerobic bacteria isolated from marine sediment.</title>
        <authorList>
            <person name="Hirano S."/>
            <person name="Maeda A."/>
            <person name="Terahara T."/>
            <person name="Mori K."/>
            <person name="Hamada M."/>
            <person name="Matsumoto R."/>
            <person name="Kobayashi T."/>
        </authorList>
    </citation>
    <scope>NUCLEOTIDE SEQUENCE</scope>
    <source>
        <strain evidence="1">AN17-2</strain>
    </source>
</reference>
<protein>
    <submittedName>
        <fullName evidence="1">WYL domain-containing protein</fullName>
    </submittedName>
</protein>
<organism evidence="1 2">
    <name type="scientific">Vallitalea maricola</name>
    <dbReference type="NCBI Taxonomy" id="3074433"/>
    <lineage>
        <taxon>Bacteria</taxon>
        <taxon>Bacillati</taxon>
        <taxon>Bacillota</taxon>
        <taxon>Clostridia</taxon>
        <taxon>Lachnospirales</taxon>
        <taxon>Vallitaleaceae</taxon>
        <taxon>Vallitalea</taxon>
    </lineage>
</organism>
<proteinExistence type="predicted"/>
<accession>A0ACB5UMA7</accession>
<name>A0ACB5UMA7_9FIRM</name>
<comment type="caution">
    <text evidence="1">The sequence shown here is derived from an EMBL/GenBank/DDBJ whole genome shotgun (WGS) entry which is preliminary data.</text>
</comment>
<evidence type="ECO:0000313" key="2">
    <source>
        <dbReference type="Proteomes" id="UP001374599"/>
    </source>
</evidence>